<dbReference type="Proteomes" id="UP001500620">
    <property type="component" value="Unassembled WGS sequence"/>
</dbReference>
<evidence type="ECO:0000313" key="3">
    <source>
        <dbReference type="Proteomes" id="UP001500620"/>
    </source>
</evidence>
<organism evidence="2 3">
    <name type="scientific">Dactylosporangium darangshiense</name>
    <dbReference type="NCBI Taxonomy" id="579108"/>
    <lineage>
        <taxon>Bacteria</taxon>
        <taxon>Bacillati</taxon>
        <taxon>Actinomycetota</taxon>
        <taxon>Actinomycetes</taxon>
        <taxon>Micromonosporales</taxon>
        <taxon>Micromonosporaceae</taxon>
        <taxon>Dactylosporangium</taxon>
    </lineage>
</organism>
<dbReference type="EMBL" id="BAABAT010000037">
    <property type="protein sequence ID" value="GAA4259697.1"/>
    <property type="molecule type" value="Genomic_DNA"/>
</dbReference>
<proteinExistence type="predicted"/>
<name>A0ABP8DMS3_9ACTN</name>
<dbReference type="RefSeq" id="WP_345136600.1">
    <property type="nucleotide sequence ID" value="NZ_BAABAT010000037.1"/>
</dbReference>
<gene>
    <name evidence="2" type="ORF">GCM10022255_085300</name>
</gene>
<accession>A0ABP8DMS3</accession>
<reference evidence="3" key="1">
    <citation type="journal article" date="2019" name="Int. J. Syst. Evol. Microbiol.">
        <title>The Global Catalogue of Microorganisms (GCM) 10K type strain sequencing project: providing services to taxonomists for standard genome sequencing and annotation.</title>
        <authorList>
            <consortium name="The Broad Institute Genomics Platform"/>
            <consortium name="The Broad Institute Genome Sequencing Center for Infectious Disease"/>
            <person name="Wu L."/>
            <person name="Ma J."/>
        </authorList>
    </citation>
    <scope>NUCLEOTIDE SEQUENCE [LARGE SCALE GENOMIC DNA]</scope>
    <source>
        <strain evidence="3">JCM 17441</strain>
    </source>
</reference>
<evidence type="ECO:0000256" key="1">
    <source>
        <dbReference type="SAM" id="MobiDB-lite"/>
    </source>
</evidence>
<protein>
    <submittedName>
        <fullName evidence="2">Uncharacterized protein</fullName>
    </submittedName>
</protein>
<evidence type="ECO:0000313" key="2">
    <source>
        <dbReference type="EMBL" id="GAA4259697.1"/>
    </source>
</evidence>
<sequence>MTSPTPAPDRHANHWNILESSSLIVWSPSFAVPADAAVLHAWEQQLFAAGERYGVLRVERFDDIGYDRARDGYIGDFAAAHPDLPPEFYVFPAGFILGAGWERLTLATRLAFVVGDDWYQPGDRIEEEWFSSIYDLSDRAKIPTDQTSPPITIYADVEEDTDPRRIIVDIGLWTDIFFPWNPPDTRRQPVRIDNRLLAERNGRRLNAFLADVRAATLAANGTWEAPNKLGADPRRFDEDGIEFEGPRQDSR</sequence>
<feature type="region of interest" description="Disordered" evidence="1">
    <location>
        <begin position="224"/>
        <end position="251"/>
    </location>
</feature>
<feature type="compositionally biased region" description="Basic and acidic residues" evidence="1">
    <location>
        <begin position="231"/>
        <end position="251"/>
    </location>
</feature>
<comment type="caution">
    <text evidence="2">The sequence shown here is derived from an EMBL/GenBank/DDBJ whole genome shotgun (WGS) entry which is preliminary data.</text>
</comment>
<keyword evidence="3" id="KW-1185">Reference proteome</keyword>